<feature type="transmembrane region" description="Helical" evidence="1">
    <location>
        <begin position="125"/>
        <end position="145"/>
    </location>
</feature>
<gene>
    <name evidence="2" type="ORF">FHW12_000100</name>
</gene>
<reference evidence="2 3" key="1">
    <citation type="submission" date="2020-07" db="EMBL/GenBank/DDBJ databases">
        <title>Genomic Encyclopedia of Type Strains, Phase IV (KMG-V): Genome sequencing to study the core and pangenomes of soil and plant-associated prokaryotes.</title>
        <authorList>
            <person name="Whitman W."/>
        </authorList>
    </citation>
    <scope>NUCLEOTIDE SEQUENCE [LARGE SCALE GENOMIC DNA]</scope>
    <source>
        <strain evidence="2 3">RH2WT43</strain>
    </source>
</reference>
<keyword evidence="1" id="KW-0812">Transmembrane</keyword>
<proteinExistence type="predicted"/>
<dbReference type="EMBL" id="JACGXL010000001">
    <property type="protein sequence ID" value="MBA8885909.1"/>
    <property type="molecule type" value="Genomic_DNA"/>
</dbReference>
<evidence type="ECO:0000313" key="3">
    <source>
        <dbReference type="Proteomes" id="UP000550401"/>
    </source>
</evidence>
<dbReference type="Gene3D" id="3.30.70.790">
    <property type="entry name" value="UreE, C-terminal domain"/>
    <property type="match status" value="1"/>
</dbReference>
<dbReference type="AlphaFoldDB" id="A0A839EW18"/>
<keyword evidence="1" id="KW-0472">Membrane</keyword>
<keyword evidence="3" id="KW-1185">Reference proteome</keyword>
<organism evidence="2 3">
    <name type="scientific">Dokdonella fugitiva</name>
    <dbReference type="NCBI Taxonomy" id="328517"/>
    <lineage>
        <taxon>Bacteria</taxon>
        <taxon>Pseudomonadati</taxon>
        <taxon>Pseudomonadota</taxon>
        <taxon>Gammaproteobacteria</taxon>
        <taxon>Lysobacterales</taxon>
        <taxon>Rhodanobacteraceae</taxon>
        <taxon>Dokdonella</taxon>
    </lineage>
</organism>
<dbReference type="RefSeq" id="WP_182529033.1">
    <property type="nucleotide sequence ID" value="NZ_JACGXL010000001.1"/>
</dbReference>
<evidence type="ECO:0000313" key="2">
    <source>
        <dbReference type="EMBL" id="MBA8885909.1"/>
    </source>
</evidence>
<comment type="caution">
    <text evidence="2">The sequence shown here is derived from an EMBL/GenBank/DDBJ whole genome shotgun (WGS) entry which is preliminary data.</text>
</comment>
<accession>A0A839EW18</accession>
<feature type="transmembrane region" description="Helical" evidence="1">
    <location>
        <begin position="100"/>
        <end position="119"/>
    </location>
</feature>
<dbReference type="Proteomes" id="UP000550401">
    <property type="component" value="Unassembled WGS sequence"/>
</dbReference>
<name>A0A839EW18_9GAMM</name>
<protein>
    <recommendedName>
        <fullName evidence="4">Signal transducing protein</fullName>
    </recommendedName>
</protein>
<sequence>MRRAYWSADFAEAHVVEAMLRAHGVQAWVFDALLVRQDWFKTLMFGGYRVMVPDEDAARTADLVGEYRAGALAIADDVVECPTCPRCAAPGQDDPMPRRVVFALLIASDVLFTIGYMLSTGVTGMMVAMVLVGSVIAAPIMAVLFTHYLRGRYVCPQCATRWRASRPSFAAMAREVDAATSADVAAKGEAAP</sequence>
<keyword evidence="1" id="KW-1133">Transmembrane helix</keyword>
<evidence type="ECO:0000256" key="1">
    <source>
        <dbReference type="SAM" id="Phobius"/>
    </source>
</evidence>
<evidence type="ECO:0008006" key="4">
    <source>
        <dbReference type="Google" id="ProtNLM"/>
    </source>
</evidence>